<dbReference type="OrthoDB" id="1147827at2"/>
<comment type="caution">
    <text evidence="1">The sequence shown here is derived from an EMBL/GenBank/DDBJ whole genome shotgun (WGS) entry which is preliminary data.</text>
</comment>
<dbReference type="Proteomes" id="UP000315540">
    <property type="component" value="Unassembled WGS sequence"/>
</dbReference>
<dbReference type="AlphaFoldDB" id="A0A504JCE5"/>
<dbReference type="EMBL" id="VFWZ01000004">
    <property type="protein sequence ID" value="TPN85253.1"/>
    <property type="molecule type" value="Genomic_DNA"/>
</dbReference>
<protein>
    <submittedName>
        <fullName evidence="1">Uncharacterized protein</fullName>
    </submittedName>
</protein>
<sequence>MEGIDYNKRYNEISKEFRNTNASKESVEKLYDLLYELKKIERSHSENMILCFIYKLLGYHQSAYKIFANTADMNNKKNKAKLLVMKDKATSHKDTFIIQDIRKFQKKQPQAKISLQDFVPIDNDENDFTLTNKSLVVFNKKINNKRIEFHLGNHELENYIDDIIKKLEWLSDCKEELICYYNRHLAQYTNKQANENWYHTLEVLSLKVTIGESGNIFADISCGEDYMLDHILDVETNEREIYDMRFDG</sequence>
<evidence type="ECO:0000313" key="2">
    <source>
        <dbReference type="Proteomes" id="UP000315540"/>
    </source>
</evidence>
<organism evidence="1 2">
    <name type="scientific">Aquimarina algicola</name>
    <dbReference type="NCBI Taxonomy" id="2589995"/>
    <lineage>
        <taxon>Bacteria</taxon>
        <taxon>Pseudomonadati</taxon>
        <taxon>Bacteroidota</taxon>
        <taxon>Flavobacteriia</taxon>
        <taxon>Flavobacteriales</taxon>
        <taxon>Flavobacteriaceae</taxon>
        <taxon>Aquimarina</taxon>
    </lineage>
</organism>
<keyword evidence="2" id="KW-1185">Reference proteome</keyword>
<accession>A0A504JCE5</accession>
<reference evidence="1 2" key="1">
    <citation type="submission" date="2019-06" db="EMBL/GenBank/DDBJ databases">
        <authorList>
            <person name="Meng X."/>
        </authorList>
    </citation>
    <scope>NUCLEOTIDE SEQUENCE [LARGE SCALE GENOMIC DNA]</scope>
    <source>
        <strain evidence="1 2">M625</strain>
    </source>
</reference>
<gene>
    <name evidence="1" type="ORF">FHK87_14605</name>
</gene>
<dbReference type="RefSeq" id="WP_140594352.1">
    <property type="nucleotide sequence ID" value="NZ_VFWZ01000004.1"/>
</dbReference>
<proteinExistence type="predicted"/>
<evidence type="ECO:0000313" key="1">
    <source>
        <dbReference type="EMBL" id="TPN85253.1"/>
    </source>
</evidence>
<name>A0A504JCE5_9FLAO</name>